<dbReference type="PANTHER" id="PTHR14387:SF0">
    <property type="entry name" value="DUF2428 DOMAIN-CONTAINING PROTEIN"/>
    <property type="match status" value="1"/>
</dbReference>
<organism evidence="4 5">
    <name type="scientific">Smittium simulii</name>
    <dbReference type="NCBI Taxonomy" id="133385"/>
    <lineage>
        <taxon>Eukaryota</taxon>
        <taxon>Fungi</taxon>
        <taxon>Fungi incertae sedis</taxon>
        <taxon>Zoopagomycota</taxon>
        <taxon>Kickxellomycotina</taxon>
        <taxon>Harpellomycetes</taxon>
        <taxon>Harpellales</taxon>
        <taxon>Legeriomycetaceae</taxon>
        <taxon>Smittium</taxon>
    </lineage>
</organism>
<evidence type="ECO:0000259" key="2">
    <source>
        <dbReference type="Pfam" id="PF10350"/>
    </source>
</evidence>
<dbReference type="InterPro" id="IPR019442">
    <property type="entry name" value="THADA/TRM732_DUF2428"/>
</dbReference>
<dbReference type="STRING" id="133385.A0A2T9YJI4"/>
<dbReference type="InterPro" id="IPR056842">
    <property type="entry name" value="THADA-like_TPR_C"/>
</dbReference>
<evidence type="ECO:0000256" key="1">
    <source>
        <dbReference type="ARBA" id="ARBA00022694"/>
    </source>
</evidence>
<dbReference type="GO" id="GO:0005829">
    <property type="term" value="C:cytosol"/>
    <property type="evidence" value="ECO:0007669"/>
    <property type="project" value="TreeGrafter"/>
</dbReference>
<dbReference type="GO" id="GO:0030488">
    <property type="term" value="P:tRNA methylation"/>
    <property type="evidence" value="ECO:0007669"/>
    <property type="project" value="TreeGrafter"/>
</dbReference>
<keyword evidence="5" id="KW-1185">Reference proteome</keyword>
<evidence type="ECO:0000313" key="5">
    <source>
        <dbReference type="Proteomes" id="UP000245383"/>
    </source>
</evidence>
<dbReference type="PANTHER" id="PTHR14387">
    <property type="entry name" value="THADA/DEATH RECEPTOR INTERACTING PROTEIN"/>
    <property type="match status" value="1"/>
</dbReference>
<name>A0A2T9YJI4_9FUNG</name>
<dbReference type="Proteomes" id="UP000245383">
    <property type="component" value="Unassembled WGS sequence"/>
</dbReference>
<feature type="domain" description="tRNA (32-2'-O)-methyltransferase regulator THADA-like C-terminal TPR repeats region" evidence="3">
    <location>
        <begin position="1469"/>
        <end position="1573"/>
    </location>
</feature>
<dbReference type="EMBL" id="MBFR01000160">
    <property type="protein sequence ID" value="PVU92485.1"/>
    <property type="molecule type" value="Genomic_DNA"/>
</dbReference>
<evidence type="ECO:0000313" key="4">
    <source>
        <dbReference type="EMBL" id="PVU92485.1"/>
    </source>
</evidence>
<proteinExistence type="predicted"/>
<sequence>MRVKAKHSITAKATRFPIPLWLGWQDILQLQLSNSSNIDSSIPSKLPSIDSSIPSNSTLDPLELHFTSLDSILSHTITLISSQNNWQAQNSALSSITELIKPLYKASPQTTASFLACQKTHYKLTLLANIFVHAYFTTHDPIFRRSLLTLLSKFHSFLSCELSEILLYKTAAFIASSENETKVYESKNVFLDSTLFSWESLSYSSQNLYTKAFAVLNLLQMPISRSVLDSLDIQINNYFLQYLDSLLTKFSSADFLESPSVELINCFSVIHQLAKVILFIISKSGNYRFSNHNSNEISSTSSNKNIFISQLGSIFDLFKKFLFFDSSELGIEAREISALITVFCIKSMSDLNHSDPYNQFLLQLSTLLNSTMNSDDHTAKICLSRAIISNFDDHNLVCDPKYSSLSASILKSTFNQIADLCGKSHIPPSLKVVCFDSLNMWLQNTCKIISTSLSGLHNQTVPTFTNDLCIFIFKQNKEYLITLLWNYWDDIIEAVQHKVKSIFEALIDIAILFSTFLVDSEAHSTNLSKDFIDFLINQVVAMDWSQKVKYSLLASLIKRLGSNLILSKQSDLIYTALSHMENLMMAPRVAQLISSLLSDFKTNAEKKSTINPNSKYDYFSVWALPISRVLLSGNTNLVKMVSRHILPIALQTNNEMFFYLLKLISESLSNDASSSNVTKFANVHFVYNSEIYSDNFNTVFTFTQPSKELETIESENYTAAIISILFTAKSLGLIQPFTTIDGSLSYTSTSPTQLHDSLTTMISYFLIKAINHQNWDVRSDTLDLLCLSPRLLDSIHISEVSLFKKLLEKSANSPNPEFRQRQHSVLISWAERLLFVLLSCSRKIEKNIEYQKNKINDSDSESNLELLQLQDQVNMIKSIVNWWYELAIGCFYPGATFVRVATGIQWLSLVIKYFCSNSKIDLVSKNKLPECTHNPLENVLDISQLNSVQPIISVLINDTFKINRNSAFELLLKWPVLKTYSTVQNDNVLELNENLSINENISNNINYSALWINELVEIAFNKIFQTRSTENESGAYLLYFVFCKFVLNENSVILFDELLPNQNYSNPVISSLSKVYSVSKNYDTSLPHPVTVLIFISQLVYSLGNCLDLLRENLLDAALKKPVSGLLMAIKLIIEKIDFTSIQRQIKSKDTCLFISEIWKTMVNDLIITLDEMSSEIINVLSNPSPEGNIPASFKDTDTEKSDIIENNVIVDDFSTEFDDDFDSSESILQLDNVANVSKLAPKHQIILSFCWRSIKEISGLQTHIACFIPSTDTCKMPVNSDNNKGINLSKTKSLIDAYPIIDSQLVVNIGESLFALLTSMRHRGAFAAVYVEFAKICKRIYNSIDNNVNNYINTWLDKCLTCILSQQVSITRRSAGWPYCLLALITCDSNCIINNLPPTVKKLLEISNCEIKIDKNENNNVDLPQVHAINMIRILIDDKILHSYMIPYFESAMLLALNGLESNFWPIRNVCGLLFAVLINKLFGIKKSKTENAKVNGITARELFTKFPGLYSLLFNKIEISAKQLDQFYANTNQSQFNLEYLQNNTLGFVNPALYPCLTLLSRLQMPTSYELAPDTYQNPVDKTISSQLIIDDTNNDNKNLYNAESFNTSQHKDFDNNISLLSFTHLVICCSRSPVMKTRLMAAKAAVPTIPLESVAHLSIKLLQKATENLSLETKASESTYTTFNEIHGNLMIIYELLNAHIGESLSEYTIINIITPMVPYLKHLCNIALDDRTQNEIIRSSTIKILVLICGNITWFVDHFNILELGKNESISGIDTKKINLDTETSILKNKNDIKYFLESINKFQQFIWNDYCRNMLSNQINGYENDKSLMYLPTNRLVLGAPDTALELTKLTLKLLSFYLEYPKLWPSNQDIFSIKSIITMLLENTDFYEVHIFTIDWLDYFIPQYIANTNISSFSKIETLSALINKLLDLIFIMKNESLALHSDQIVTIKALNTISMLLASCYKARLSIDSIIYKHKIEPVWMFAIDFIKTSKMRISVKCSLLNFLSSLIIPIKSLNDDSNRNNKITTCNINNLIDIISDWSGENNTILNRQASCNSIENICLYSTNLDSSKDTKGVSLELISPKLIMALFDLFISEPNSVKSYSNDHAAQLLLSEFLSFQPKLGNDVSFELSKLLFQHVSIKNLNLLKLSQSSKSATLFEKEPNNVYKETVYIFELVFSLLEEFCNNCMLKVNIFETEVSLKNVQSYKNDAHYQVKIEEAIKKMHEFCNQAQKSTLLSSQYLESNKFIMNSFSNKREIDCAVNLIYTIKLGFISLKLSKKLDSLSSTLNISKENTDLSQLFKNVEDLYSLLDKPQNINSLKPSNNSIHPKIALLIGSIRKI</sequence>
<protein>
    <submittedName>
        <fullName evidence="4">Uncharacterized protein</fullName>
    </submittedName>
</protein>
<feature type="domain" description="tRNA (32-2'-O)-methyltransferase regulator THADA-like C-terminal TPR repeats region" evidence="3">
    <location>
        <begin position="1614"/>
        <end position="1699"/>
    </location>
</feature>
<dbReference type="Pfam" id="PF25151">
    <property type="entry name" value="TPR_Trm732_C"/>
    <property type="match status" value="2"/>
</dbReference>
<keyword evidence="1" id="KW-0819">tRNA processing</keyword>
<comment type="caution">
    <text evidence="4">The sequence shown here is derived from an EMBL/GenBank/DDBJ whole genome shotgun (WGS) entry which is preliminary data.</text>
</comment>
<dbReference type="InterPro" id="IPR051954">
    <property type="entry name" value="tRNA_methyltransferase_THADA"/>
</dbReference>
<accession>A0A2T9YJI4</accession>
<evidence type="ECO:0000259" key="3">
    <source>
        <dbReference type="Pfam" id="PF25151"/>
    </source>
</evidence>
<dbReference type="Pfam" id="PF10350">
    <property type="entry name" value="DUF2428"/>
    <property type="match status" value="1"/>
</dbReference>
<reference evidence="4 5" key="1">
    <citation type="journal article" date="2018" name="MBio">
        <title>Comparative Genomics Reveals the Core Gene Toolbox for the Fungus-Insect Symbiosis.</title>
        <authorList>
            <person name="Wang Y."/>
            <person name="Stata M."/>
            <person name="Wang W."/>
            <person name="Stajich J.E."/>
            <person name="White M.M."/>
            <person name="Moncalvo J.M."/>
        </authorList>
    </citation>
    <scope>NUCLEOTIDE SEQUENCE [LARGE SCALE GENOMIC DNA]</scope>
    <source>
        <strain evidence="4 5">SWE-8-4</strain>
    </source>
</reference>
<dbReference type="OrthoDB" id="73997at2759"/>
<feature type="domain" description="DUF2428" evidence="2">
    <location>
        <begin position="1162"/>
        <end position="1466"/>
    </location>
</feature>
<gene>
    <name evidence="4" type="ORF">BB561_003801</name>
</gene>